<reference evidence="1 2" key="1">
    <citation type="submission" date="2015-01" db="EMBL/GenBank/DDBJ databases">
        <title>Evolution of Trichinella species and genotypes.</title>
        <authorList>
            <person name="Korhonen P.K."/>
            <person name="Edoardo P."/>
            <person name="Giuseppe L.R."/>
            <person name="Gasser R.B."/>
        </authorList>
    </citation>
    <scope>NUCLEOTIDE SEQUENCE [LARGE SCALE GENOMIC DNA]</scope>
    <source>
        <strain evidence="1">ISS120</strain>
    </source>
</reference>
<accession>A0A0V1CDA9</accession>
<name>A0A0V1CDA9_TRIBR</name>
<evidence type="ECO:0000313" key="1">
    <source>
        <dbReference type="EMBL" id="KRY47232.1"/>
    </source>
</evidence>
<dbReference type="EMBL" id="JYDI01000250">
    <property type="protein sequence ID" value="KRY47232.1"/>
    <property type="molecule type" value="Genomic_DNA"/>
</dbReference>
<keyword evidence="2" id="KW-1185">Reference proteome</keyword>
<comment type="caution">
    <text evidence="1">The sequence shown here is derived from an EMBL/GenBank/DDBJ whole genome shotgun (WGS) entry which is preliminary data.</text>
</comment>
<protein>
    <submittedName>
        <fullName evidence="1">Uncharacterized protein</fullName>
    </submittedName>
</protein>
<organism evidence="1 2">
    <name type="scientific">Trichinella britovi</name>
    <name type="common">Parasitic roundworm</name>
    <dbReference type="NCBI Taxonomy" id="45882"/>
    <lineage>
        <taxon>Eukaryota</taxon>
        <taxon>Metazoa</taxon>
        <taxon>Ecdysozoa</taxon>
        <taxon>Nematoda</taxon>
        <taxon>Enoplea</taxon>
        <taxon>Dorylaimia</taxon>
        <taxon>Trichinellida</taxon>
        <taxon>Trichinellidae</taxon>
        <taxon>Trichinella</taxon>
    </lineage>
</organism>
<sequence length="93" mass="10489">MSITGQHCVVGIAVLKTKEQVSIEENVAEWIRRSCKTQIELWYSMIFTRTLYTSGTCWAPRPAFCLLCKQAKQSRPLVGVNWSMLVPIGQSIA</sequence>
<dbReference type="Proteomes" id="UP000054653">
    <property type="component" value="Unassembled WGS sequence"/>
</dbReference>
<dbReference type="AlphaFoldDB" id="A0A0V1CDA9"/>
<gene>
    <name evidence="1" type="ORF">T03_4225</name>
</gene>
<proteinExistence type="predicted"/>
<evidence type="ECO:0000313" key="2">
    <source>
        <dbReference type="Proteomes" id="UP000054653"/>
    </source>
</evidence>